<sequence length="159" mass="17438">MLIEVMCAGYVHRLTGELGWAGQPVPASCPLLYGLVKSPHWCATSRGLVLFELGPLVAEIAKPRGGGARSFRRARLTLFPNAKPRWAKLEHGVESSSGELLGRLQTSWRTSPFTASFFLIRLLSPVGLGSQRCASKGELRHTFNSDEFNAKFNENVLLA</sequence>
<dbReference type="InParanoid" id="A0A2R6S1E7"/>
<dbReference type="Gramene" id="PSS36069">
    <property type="protein sequence ID" value="PSS36069"/>
    <property type="gene ID" value="CEY00_Acc00573"/>
</dbReference>
<evidence type="ECO:0000313" key="2">
    <source>
        <dbReference type="Proteomes" id="UP000241394"/>
    </source>
</evidence>
<proteinExistence type="predicted"/>
<keyword evidence="2" id="KW-1185">Reference proteome</keyword>
<name>A0A2R6S1E7_ACTCC</name>
<accession>A0A2R6S1E7</accession>
<dbReference type="Proteomes" id="UP000241394">
    <property type="component" value="Chromosome LG1"/>
</dbReference>
<reference evidence="2" key="2">
    <citation type="journal article" date="2018" name="BMC Genomics">
        <title>A manually annotated Actinidia chinensis var. chinensis (kiwifruit) genome highlights the challenges associated with draft genomes and gene prediction in plants.</title>
        <authorList>
            <person name="Pilkington S.M."/>
            <person name="Crowhurst R."/>
            <person name="Hilario E."/>
            <person name="Nardozza S."/>
            <person name="Fraser L."/>
            <person name="Peng Y."/>
            <person name="Gunaseelan K."/>
            <person name="Simpson R."/>
            <person name="Tahir J."/>
            <person name="Deroles S.C."/>
            <person name="Templeton K."/>
            <person name="Luo Z."/>
            <person name="Davy M."/>
            <person name="Cheng C."/>
            <person name="McNeilage M."/>
            <person name="Scaglione D."/>
            <person name="Liu Y."/>
            <person name="Zhang Q."/>
            <person name="Datson P."/>
            <person name="De Silva N."/>
            <person name="Gardiner S.E."/>
            <person name="Bassett H."/>
            <person name="Chagne D."/>
            <person name="McCallum J."/>
            <person name="Dzierzon H."/>
            <person name="Deng C."/>
            <person name="Wang Y.Y."/>
            <person name="Barron L."/>
            <person name="Manako K."/>
            <person name="Bowen J."/>
            <person name="Foster T.M."/>
            <person name="Erridge Z.A."/>
            <person name="Tiffin H."/>
            <person name="Waite C.N."/>
            <person name="Davies K.M."/>
            <person name="Grierson E.P."/>
            <person name="Laing W.A."/>
            <person name="Kirk R."/>
            <person name="Chen X."/>
            <person name="Wood M."/>
            <person name="Montefiori M."/>
            <person name="Brummell D.A."/>
            <person name="Schwinn K.E."/>
            <person name="Catanach A."/>
            <person name="Fullerton C."/>
            <person name="Li D."/>
            <person name="Meiyalaghan S."/>
            <person name="Nieuwenhuizen N."/>
            <person name="Read N."/>
            <person name="Prakash R."/>
            <person name="Hunter D."/>
            <person name="Zhang H."/>
            <person name="McKenzie M."/>
            <person name="Knabel M."/>
            <person name="Harris A."/>
            <person name="Allan A.C."/>
            <person name="Gleave A."/>
            <person name="Chen A."/>
            <person name="Janssen B.J."/>
            <person name="Plunkett B."/>
            <person name="Ampomah-Dwamena C."/>
            <person name="Voogd C."/>
            <person name="Leif D."/>
            <person name="Lafferty D."/>
            <person name="Souleyre E.J.F."/>
            <person name="Varkonyi-Gasic E."/>
            <person name="Gambi F."/>
            <person name="Hanley J."/>
            <person name="Yao J.L."/>
            <person name="Cheung J."/>
            <person name="David K.M."/>
            <person name="Warren B."/>
            <person name="Marsh K."/>
            <person name="Snowden K.C."/>
            <person name="Lin-Wang K."/>
            <person name="Brian L."/>
            <person name="Martinez-Sanchez M."/>
            <person name="Wang M."/>
            <person name="Ileperuma N."/>
            <person name="Macnee N."/>
            <person name="Campin R."/>
            <person name="McAtee P."/>
            <person name="Drummond R.S.M."/>
            <person name="Espley R.V."/>
            <person name="Ireland H.S."/>
            <person name="Wu R."/>
            <person name="Atkinson R.G."/>
            <person name="Karunairetnam S."/>
            <person name="Bulley S."/>
            <person name="Chunkath S."/>
            <person name="Hanley Z."/>
            <person name="Storey R."/>
            <person name="Thrimawithana A.H."/>
            <person name="Thomson S."/>
            <person name="David C."/>
            <person name="Testolin R."/>
            <person name="Huang H."/>
            <person name="Hellens R.P."/>
            <person name="Schaffer R.J."/>
        </authorList>
    </citation>
    <scope>NUCLEOTIDE SEQUENCE [LARGE SCALE GENOMIC DNA]</scope>
    <source>
        <strain evidence="2">cv. Red5</strain>
    </source>
</reference>
<dbReference type="AlphaFoldDB" id="A0A2R6S1E7"/>
<protein>
    <submittedName>
        <fullName evidence="1">2-nonaprenyl-3-methyl-6-methoxy-1,4-benzoquinol hydroxylase</fullName>
    </submittedName>
</protein>
<reference evidence="1 2" key="1">
    <citation type="submission" date="2017-07" db="EMBL/GenBank/DDBJ databases">
        <title>An improved, manually edited Actinidia chinensis var. chinensis (kiwifruit) genome highlights the challenges associated with draft genomes and gene prediction in plants.</title>
        <authorList>
            <person name="Pilkington S."/>
            <person name="Crowhurst R."/>
            <person name="Hilario E."/>
            <person name="Nardozza S."/>
            <person name="Fraser L."/>
            <person name="Peng Y."/>
            <person name="Gunaseelan K."/>
            <person name="Simpson R."/>
            <person name="Tahir J."/>
            <person name="Deroles S."/>
            <person name="Templeton K."/>
            <person name="Luo Z."/>
            <person name="Davy M."/>
            <person name="Cheng C."/>
            <person name="Mcneilage M."/>
            <person name="Scaglione D."/>
            <person name="Liu Y."/>
            <person name="Zhang Q."/>
            <person name="Datson P."/>
            <person name="De Silva N."/>
            <person name="Gardiner S."/>
            <person name="Bassett H."/>
            <person name="Chagne D."/>
            <person name="Mccallum J."/>
            <person name="Dzierzon H."/>
            <person name="Deng C."/>
            <person name="Wang Y.-Y."/>
            <person name="Barron N."/>
            <person name="Manako K."/>
            <person name="Bowen J."/>
            <person name="Foster T."/>
            <person name="Erridge Z."/>
            <person name="Tiffin H."/>
            <person name="Waite C."/>
            <person name="Davies K."/>
            <person name="Grierson E."/>
            <person name="Laing W."/>
            <person name="Kirk R."/>
            <person name="Chen X."/>
            <person name="Wood M."/>
            <person name="Montefiori M."/>
            <person name="Brummell D."/>
            <person name="Schwinn K."/>
            <person name="Catanach A."/>
            <person name="Fullerton C."/>
            <person name="Li D."/>
            <person name="Meiyalaghan S."/>
            <person name="Nieuwenhuizen N."/>
            <person name="Read N."/>
            <person name="Prakash R."/>
            <person name="Hunter D."/>
            <person name="Zhang H."/>
            <person name="Mckenzie M."/>
            <person name="Knabel M."/>
            <person name="Harris A."/>
            <person name="Allan A."/>
            <person name="Chen A."/>
            <person name="Janssen B."/>
            <person name="Plunkett B."/>
            <person name="Dwamena C."/>
            <person name="Voogd C."/>
            <person name="Leif D."/>
            <person name="Lafferty D."/>
            <person name="Souleyre E."/>
            <person name="Varkonyi-Gasic E."/>
            <person name="Gambi F."/>
            <person name="Hanley J."/>
            <person name="Yao J.-L."/>
            <person name="Cheung J."/>
            <person name="David K."/>
            <person name="Warren B."/>
            <person name="Marsh K."/>
            <person name="Snowden K."/>
            <person name="Lin-Wang K."/>
            <person name="Brian L."/>
            <person name="Martinez-Sanchez M."/>
            <person name="Wang M."/>
            <person name="Ileperuma N."/>
            <person name="Macnee N."/>
            <person name="Campin R."/>
            <person name="Mcatee P."/>
            <person name="Drummond R."/>
            <person name="Espley R."/>
            <person name="Ireland H."/>
            <person name="Wu R."/>
            <person name="Atkinson R."/>
            <person name="Karunairetnam S."/>
            <person name="Bulley S."/>
            <person name="Chunkath S."/>
            <person name="Hanley Z."/>
            <person name="Storey R."/>
            <person name="Thrimawithana A."/>
            <person name="Thomson S."/>
            <person name="David C."/>
            <person name="Testolin R."/>
        </authorList>
    </citation>
    <scope>NUCLEOTIDE SEQUENCE [LARGE SCALE GENOMIC DNA]</scope>
    <source>
        <strain evidence="2">cv. Red5</strain>
        <tissue evidence="1">Young leaf</tissue>
    </source>
</reference>
<gene>
    <name evidence="1" type="ORF">CEY00_Acc00573</name>
</gene>
<evidence type="ECO:0000313" key="1">
    <source>
        <dbReference type="EMBL" id="PSS36069.1"/>
    </source>
</evidence>
<organism evidence="1 2">
    <name type="scientific">Actinidia chinensis var. chinensis</name>
    <name type="common">Chinese soft-hair kiwi</name>
    <dbReference type="NCBI Taxonomy" id="1590841"/>
    <lineage>
        <taxon>Eukaryota</taxon>
        <taxon>Viridiplantae</taxon>
        <taxon>Streptophyta</taxon>
        <taxon>Embryophyta</taxon>
        <taxon>Tracheophyta</taxon>
        <taxon>Spermatophyta</taxon>
        <taxon>Magnoliopsida</taxon>
        <taxon>eudicotyledons</taxon>
        <taxon>Gunneridae</taxon>
        <taxon>Pentapetalae</taxon>
        <taxon>asterids</taxon>
        <taxon>Ericales</taxon>
        <taxon>Actinidiaceae</taxon>
        <taxon>Actinidia</taxon>
    </lineage>
</organism>
<comment type="caution">
    <text evidence="1">The sequence shown here is derived from an EMBL/GenBank/DDBJ whole genome shotgun (WGS) entry which is preliminary data.</text>
</comment>
<dbReference type="EMBL" id="NKQK01000001">
    <property type="protein sequence ID" value="PSS36069.1"/>
    <property type="molecule type" value="Genomic_DNA"/>
</dbReference>